<evidence type="ECO:0000313" key="2">
    <source>
        <dbReference type="EMBL" id="OAN66037.1"/>
    </source>
</evidence>
<organism evidence="2 3">
    <name type="scientific">Magnetospirillum moscoviense</name>
    <dbReference type="NCBI Taxonomy" id="1437059"/>
    <lineage>
        <taxon>Bacteria</taxon>
        <taxon>Pseudomonadati</taxon>
        <taxon>Pseudomonadota</taxon>
        <taxon>Alphaproteobacteria</taxon>
        <taxon>Rhodospirillales</taxon>
        <taxon>Rhodospirillaceae</taxon>
        <taxon>Magnetospirillum</taxon>
    </lineage>
</organism>
<keyword evidence="1" id="KW-0472">Membrane</keyword>
<comment type="caution">
    <text evidence="2">The sequence shown here is derived from an EMBL/GenBank/DDBJ whole genome shotgun (WGS) entry which is preliminary data.</text>
</comment>
<evidence type="ECO:0000256" key="1">
    <source>
        <dbReference type="SAM" id="Phobius"/>
    </source>
</evidence>
<dbReference type="AlphaFoldDB" id="A0A178N1Q1"/>
<accession>A0A178N1Q1</accession>
<gene>
    <name evidence="2" type="ORF">A6A05_18570</name>
</gene>
<name>A0A178N1Q1_9PROT</name>
<keyword evidence="1" id="KW-1133">Transmembrane helix</keyword>
<keyword evidence="1" id="KW-0812">Transmembrane</keyword>
<proteinExistence type="predicted"/>
<reference evidence="2 3" key="1">
    <citation type="submission" date="2016-04" db="EMBL/GenBank/DDBJ databases">
        <title>Draft genome sequence of freshwater magnetotactic bacteria Magnetospirillum marisnigri SP-1 and Magnetospirillum moscoviense BB-1.</title>
        <authorList>
            <person name="Koziaeva V."/>
            <person name="Dziuba M.V."/>
            <person name="Ivanov T.M."/>
            <person name="Kuznetsov B."/>
            <person name="Grouzdev D.S."/>
        </authorList>
    </citation>
    <scope>NUCLEOTIDE SEQUENCE [LARGE SCALE GENOMIC DNA]</scope>
    <source>
        <strain evidence="2 3">BB-1</strain>
    </source>
</reference>
<dbReference type="EMBL" id="LWQU01000016">
    <property type="protein sequence ID" value="OAN66037.1"/>
    <property type="molecule type" value="Genomic_DNA"/>
</dbReference>
<feature type="transmembrane region" description="Helical" evidence="1">
    <location>
        <begin position="28"/>
        <end position="50"/>
    </location>
</feature>
<protein>
    <submittedName>
        <fullName evidence="2">Uncharacterized protein</fullName>
    </submittedName>
</protein>
<dbReference type="STRING" id="1437059.A6A05_18570"/>
<evidence type="ECO:0000313" key="3">
    <source>
        <dbReference type="Proteomes" id="UP000078543"/>
    </source>
</evidence>
<keyword evidence="3" id="KW-1185">Reference proteome</keyword>
<sequence length="61" mass="6696">MLSWRQITERAAMFRFIDVAPRVDPSNALLIGIAVVIGGALLFGLMIWLAKRLAQAGRDKG</sequence>
<dbReference type="Proteomes" id="UP000078543">
    <property type="component" value="Unassembled WGS sequence"/>
</dbReference>